<evidence type="ECO:0008006" key="3">
    <source>
        <dbReference type="Google" id="ProtNLM"/>
    </source>
</evidence>
<sequence>MAPTKDQYEVALAALRDDATTWTGCADDLAAAKSTADGLDLEALHFSYLADKCGVTQLYADFQSKFVRLLGEGETTCHAVSDALLAAAQTYQQEEEAGVHNLNNVW</sequence>
<evidence type="ECO:0000313" key="2">
    <source>
        <dbReference type="Proteomes" id="UP001595859"/>
    </source>
</evidence>
<organism evidence="1 2">
    <name type="scientific">Actinophytocola glycyrrhizae</name>
    <dbReference type="NCBI Taxonomy" id="2044873"/>
    <lineage>
        <taxon>Bacteria</taxon>
        <taxon>Bacillati</taxon>
        <taxon>Actinomycetota</taxon>
        <taxon>Actinomycetes</taxon>
        <taxon>Pseudonocardiales</taxon>
        <taxon>Pseudonocardiaceae</taxon>
    </lineage>
</organism>
<comment type="caution">
    <text evidence="1">The sequence shown here is derived from an EMBL/GenBank/DDBJ whole genome shotgun (WGS) entry which is preliminary data.</text>
</comment>
<accession>A0ABV9SCZ9</accession>
<reference evidence="2" key="1">
    <citation type="journal article" date="2019" name="Int. J. Syst. Evol. Microbiol.">
        <title>The Global Catalogue of Microorganisms (GCM) 10K type strain sequencing project: providing services to taxonomists for standard genome sequencing and annotation.</title>
        <authorList>
            <consortium name="The Broad Institute Genomics Platform"/>
            <consortium name="The Broad Institute Genome Sequencing Center for Infectious Disease"/>
            <person name="Wu L."/>
            <person name="Ma J."/>
        </authorList>
    </citation>
    <scope>NUCLEOTIDE SEQUENCE [LARGE SCALE GENOMIC DNA]</scope>
    <source>
        <strain evidence="2">ZS-22-S1</strain>
    </source>
</reference>
<dbReference type="EMBL" id="JBHSIS010000024">
    <property type="protein sequence ID" value="MFC4858778.1"/>
    <property type="molecule type" value="Genomic_DNA"/>
</dbReference>
<name>A0ABV9SCZ9_9PSEU</name>
<proteinExistence type="predicted"/>
<dbReference type="RefSeq" id="WP_378061443.1">
    <property type="nucleotide sequence ID" value="NZ_JBHSIS010000024.1"/>
</dbReference>
<protein>
    <recommendedName>
        <fullName evidence="3">Excreted virulence factor EspC (Type VII ESX diderm)</fullName>
    </recommendedName>
</protein>
<gene>
    <name evidence="1" type="ORF">ACFPCV_35235</name>
</gene>
<keyword evidence="2" id="KW-1185">Reference proteome</keyword>
<dbReference type="Proteomes" id="UP001595859">
    <property type="component" value="Unassembled WGS sequence"/>
</dbReference>
<evidence type="ECO:0000313" key="1">
    <source>
        <dbReference type="EMBL" id="MFC4858778.1"/>
    </source>
</evidence>